<dbReference type="AlphaFoldDB" id="A0A1Y1ZCT0"/>
<reference evidence="6 7" key="1">
    <citation type="submission" date="2016-07" db="EMBL/GenBank/DDBJ databases">
        <title>Pervasive Adenine N6-methylation of Active Genes in Fungi.</title>
        <authorList>
            <consortium name="DOE Joint Genome Institute"/>
            <person name="Mondo S.J."/>
            <person name="Dannebaum R.O."/>
            <person name="Kuo R.C."/>
            <person name="Labutti K."/>
            <person name="Haridas S."/>
            <person name="Kuo A."/>
            <person name="Salamov A."/>
            <person name="Ahrendt S.R."/>
            <person name="Lipzen A."/>
            <person name="Sullivan W."/>
            <person name="Andreopoulos W.B."/>
            <person name="Clum A."/>
            <person name="Lindquist E."/>
            <person name="Daum C."/>
            <person name="Ramamoorthy G.K."/>
            <person name="Gryganskyi A."/>
            <person name="Culley D."/>
            <person name="Magnuson J.K."/>
            <person name="James T.Y."/>
            <person name="O'Malley M.A."/>
            <person name="Stajich J.E."/>
            <person name="Spatafora J.W."/>
            <person name="Visel A."/>
            <person name="Grigoriev I.V."/>
        </authorList>
    </citation>
    <scope>NUCLEOTIDE SEQUENCE [LARGE SCALE GENOMIC DNA]</scope>
    <source>
        <strain evidence="6 7">CBS 931.73</strain>
    </source>
</reference>
<name>A0A1Y1ZCT0_9FUNG</name>
<dbReference type="PANTHER" id="PTHR31274">
    <property type="entry name" value="PROTEIN ECM3"/>
    <property type="match status" value="1"/>
</dbReference>
<dbReference type="OrthoDB" id="435607at2759"/>
<feature type="transmembrane region" description="Helical" evidence="5">
    <location>
        <begin position="71"/>
        <end position="91"/>
    </location>
</feature>
<dbReference type="EMBL" id="MCFE01000003">
    <property type="protein sequence ID" value="ORY08093.1"/>
    <property type="molecule type" value="Genomic_DNA"/>
</dbReference>
<dbReference type="InterPro" id="IPR040254">
    <property type="entry name" value="Ecm3-like"/>
</dbReference>
<sequence>MTLQDMIWMALEPILKLLINAAGGFALAKAGIITPASARTVSKVIVNFLLPSLLIAKLVPHLDLSEMKNMGVSVLVLVTYILVGLVGGLLMKRFLPLPDGFKGGFVAMNVWVHHSCLASLPRDLLTPPMFYVVFNFTLFVCGGSSLIEDDFSSPTLPSTTQPSTELPEKMTDYPITNFNQDAEVLAGVDHLDRVISLHINDSDATLVDPSNSAQCAPTTAQKLNINLKKFLKSLLYPPNLATFIAIAIALISPLKDLFVVKPGNDHQPCLGWVLESIITISGGYVPLAFMNLGAALSKISVRRIPPVAAIAITVFKMVLFPLIGIGFCQLLTYYTPLIDADDRVFRFLLMFGSTVPSATTLLILTQVYNPTGKSKEIAGILALQYIVGFFTMVISMIFILNLL</sequence>
<evidence type="ECO:0000256" key="1">
    <source>
        <dbReference type="ARBA" id="ARBA00004141"/>
    </source>
</evidence>
<feature type="transmembrane region" description="Helical" evidence="5">
    <location>
        <begin position="128"/>
        <end position="147"/>
    </location>
</feature>
<evidence type="ECO:0000256" key="5">
    <source>
        <dbReference type="SAM" id="Phobius"/>
    </source>
</evidence>
<evidence type="ECO:0000313" key="6">
    <source>
        <dbReference type="EMBL" id="ORY08093.1"/>
    </source>
</evidence>
<dbReference type="Proteomes" id="UP000193498">
    <property type="component" value="Unassembled WGS sequence"/>
</dbReference>
<dbReference type="GO" id="GO:0055085">
    <property type="term" value="P:transmembrane transport"/>
    <property type="evidence" value="ECO:0007669"/>
    <property type="project" value="InterPro"/>
</dbReference>
<dbReference type="InParanoid" id="A0A1Y1ZCT0"/>
<dbReference type="STRING" id="1314790.A0A1Y1ZCT0"/>
<keyword evidence="7" id="KW-1185">Reference proteome</keyword>
<evidence type="ECO:0000256" key="2">
    <source>
        <dbReference type="ARBA" id="ARBA00022692"/>
    </source>
</evidence>
<comment type="caution">
    <text evidence="6">The sequence shown here is derived from an EMBL/GenBank/DDBJ whole genome shotgun (WGS) entry which is preliminary data.</text>
</comment>
<feature type="transmembrane region" description="Helical" evidence="5">
    <location>
        <begin position="307"/>
        <end position="332"/>
    </location>
</feature>
<organism evidence="6 7">
    <name type="scientific">Basidiobolus meristosporus CBS 931.73</name>
    <dbReference type="NCBI Taxonomy" id="1314790"/>
    <lineage>
        <taxon>Eukaryota</taxon>
        <taxon>Fungi</taxon>
        <taxon>Fungi incertae sedis</taxon>
        <taxon>Zoopagomycota</taxon>
        <taxon>Entomophthoromycotina</taxon>
        <taxon>Basidiobolomycetes</taxon>
        <taxon>Basidiobolales</taxon>
        <taxon>Basidiobolaceae</taxon>
        <taxon>Basidiobolus</taxon>
    </lineage>
</organism>
<keyword evidence="4 5" id="KW-0472">Membrane</keyword>
<proteinExistence type="predicted"/>
<feature type="transmembrane region" description="Helical" evidence="5">
    <location>
        <begin position="234"/>
        <end position="252"/>
    </location>
</feature>
<evidence type="ECO:0000256" key="3">
    <source>
        <dbReference type="ARBA" id="ARBA00022989"/>
    </source>
</evidence>
<evidence type="ECO:0008006" key="8">
    <source>
        <dbReference type="Google" id="ProtNLM"/>
    </source>
</evidence>
<protein>
    <recommendedName>
        <fullName evidence="8">Auxin efflux carrier</fullName>
    </recommendedName>
</protein>
<feature type="transmembrane region" description="Helical" evidence="5">
    <location>
        <begin position="377"/>
        <end position="400"/>
    </location>
</feature>
<dbReference type="Pfam" id="PF03547">
    <property type="entry name" value="Mem_trans"/>
    <property type="match status" value="2"/>
</dbReference>
<evidence type="ECO:0000313" key="7">
    <source>
        <dbReference type="Proteomes" id="UP000193498"/>
    </source>
</evidence>
<feature type="transmembrane region" description="Helical" evidence="5">
    <location>
        <begin position="272"/>
        <end position="295"/>
    </location>
</feature>
<accession>A0A1Y1ZCT0</accession>
<dbReference type="InterPro" id="IPR004776">
    <property type="entry name" value="Mem_transp_PIN-like"/>
</dbReference>
<comment type="subcellular location">
    <subcellularLocation>
        <location evidence="1">Membrane</location>
        <topology evidence="1">Multi-pass membrane protein</topology>
    </subcellularLocation>
</comment>
<feature type="transmembrane region" description="Helical" evidence="5">
    <location>
        <begin position="344"/>
        <end position="365"/>
    </location>
</feature>
<dbReference type="GO" id="GO:0016020">
    <property type="term" value="C:membrane"/>
    <property type="evidence" value="ECO:0007669"/>
    <property type="project" value="UniProtKB-SubCell"/>
</dbReference>
<keyword evidence="3 5" id="KW-1133">Transmembrane helix</keyword>
<evidence type="ECO:0000256" key="4">
    <source>
        <dbReference type="ARBA" id="ARBA00023136"/>
    </source>
</evidence>
<gene>
    <name evidence="6" type="ORF">K493DRAFT_295117</name>
</gene>
<keyword evidence="2 5" id="KW-0812">Transmembrane</keyword>
<dbReference type="PANTHER" id="PTHR31274:SF1">
    <property type="entry name" value="AGL149CP"/>
    <property type="match status" value="1"/>
</dbReference>